<name>A0A5B5VNX9_9BACT</name>
<dbReference type="AlphaFoldDB" id="A0A5B5VNX9"/>
<dbReference type="GO" id="GO:0004553">
    <property type="term" value="F:hydrolase activity, hydrolyzing O-glycosyl compounds"/>
    <property type="evidence" value="ECO:0007669"/>
    <property type="project" value="UniProtKB-ARBA"/>
</dbReference>
<keyword evidence="5" id="KW-1185">Reference proteome</keyword>
<dbReference type="SUPFAM" id="SSF49899">
    <property type="entry name" value="Concanavalin A-like lectins/glucanases"/>
    <property type="match status" value="1"/>
</dbReference>
<protein>
    <submittedName>
        <fullName evidence="4">DUF1735 domain-containing protein</fullName>
    </submittedName>
</protein>
<dbReference type="Proteomes" id="UP000324870">
    <property type="component" value="Unassembled WGS sequence"/>
</dbReference>
<evidence type="ECO:0000313" key="2">
    <source>
        <dbReference type="EMBL" id="GKI18159.1"/>
    </source>
</evidence>
<dbReference type="InterPro" id="IPR013320">
    <property type="entry name" value="ConA-like_dom_sf"/>
</dbReference>
<dbReference type="PROSITE" id="PS51257">
    <property type="entry name" value="PROKAR_LIPOPROTEIN"/>
    <property type="match status" value="1"/>
</dbReference>
<dbReference type="EMBL" id="JAWDES010000003">
    <property type="protein sequence ID" value="MDU0258800.1"/>
    <property type="molecule type" value="Genomic_DNA"/>
</dbReference>
<evidence type="ECO:0000313" key="5">
    <source>
        <dbReference type="Proteomes" id="UP000324870"/>
    </source>
</evidence>
<dbReference type="Pfam" id="PF08522">
    <property type="entry name" value="BT_3987-like_N"/>
    <property type="match status" value="1"/>
</dbReference>
<reference evidence="3 5" key="1">
    <citation type="journal article" date="2019" name="Nat. Med.">
        <title>A library of human gut bacterial isolates paired with longitudinal multiomics data enables mechanistic microbiome research.</title>
        <authorList>
            <person name="Poyet M."/>
            <person name="Groussin M."/>
            <person name="Gibbons S.M."/>
            <person name="Avila-Pacheco J."/>
            <person name="Jiang X."/>
            <person name="Kearney S.M."/>
            <person name="Perrotta A.R."/>
            <person name="Berdy B."/>
            <person name="Zhao S."/>
            <person name="Lieberman T.D."/>
            <person name="Swanson P.K."/>
            <person name="Smith M."/>
            <person name="Roesemann S."/>
            <person name="Alexander J.E."/>
            <person name="Rich S.A."/>
            <person name="Livny J."/>
            <person name="Vlamakis H."/>
            <person name="Clish C."/>
            <person name="Bullock K."/>
            <person name="Deik A."/>
            <person name="Scott J."/>
            <person name="Pierce K.A."/>
            <person name="Xavier R.J."/>
            <person name="Alm E.J."/>
        </authorList>
    </citation>
    <scope>NUCLEOTIDE SEQUENCE [LARGE SCALE GENOMIC DNA]</scope>
    <source>
        <strain evidence="3 5">BIOML-A1</strain>
    </source>
</reference>
<dbReference type="EMBL" id="BQOL01000001">
    <property type="protein sequence ID" value="GKI18159.1"/>
    <property type="molecule type" value="Genomic_DNA"/>
</dbReference>
<evidence type="ECO:0000313" key="3">
    <source>
        <dbReference type="EMBL" id="KAA3159090.1"/>
    </source>
</evidence>
<dbReference type="Pfam" id="PF13385">
    <property type="entry name" value="Laminin_G_3"/>
    <property type="match status" value="1"/>
</dbReference>
<sequence length="451" mass="50903">MKLIHKYLILGVAAAGAFTACDNYDADDHKFDNVVYLDVSKTDEVQPATFSNNTPTVEKPIQATLAYPEGQDVAVSLTVDPSLVATYNARYGSDWKMLDAKYYELSSDNVTIHAGKTASEVVTLRLKGLMGEGEQQTGALPIDETYLLPVRISHSSMSVLKGSEAAYYVVKRSSAITVAAQLTDNWIEFPSLDKYGDNSMPWNKLRAMTYEALIYIDDFALTDIQGNPVSISTVMGEEDYALLRIGDTNFEREQLQFDGSGVGFGKFPGRDNTKVLQKGYWYHVACTYDQNTRVVRVYVNGRIQSEGTEMGPAALDDKNFIHLARRALYDLWDNETNPGKKNEYKTLGYDTYSEARQFFISYSYNDYRPLNGKIAEARVWSVARTPEQIWENMYNVENPKDDPTLLGYWKFNDGKGNTVKDYSRYGNDGQAKYDLKWPDGIEIPKINEVEE</sequence>
<organism evidence="4 6">
    <name type="scientific">Alistipes finegoldii</name>
    <dbReference type="NCBI Taxonomy" id="214856"/>
    <lineage>
        <taxon>Bacteria</taxon>
        <taxon>Pseudomonadati</taxon>
        <taxon>Bacteroidota</taxon>
        <taxon>Bacteroidia</taxon>
        <taxon>Bacteroidales</taxon>
        <taxon>Rikenellaceae</taxon>
        <taxon>Alistipes</taxon>
    </lineage>
</organism>
<gene>
    <name evidence="2" type="ORF">CE91St16_10670</name>
    <name evidence="3" type="ORF">F2A26_08610</name>
    <name evidence="4" type="ORF">RVH17_01485</name>
</gene>
<accession>A0A5B5VNX9</accession>
<dbReference type="Gene3D" id="2.60.40.1740">
    <property type="entry name" value="hypothetical protein (bacova_03559)"/>
    <property type="match status" value="1"/>
</dbReference>
<evidence type="ECO:0000313" key="6">
    <source>
        <dbReference type="Proteomes" id="UP001181347"/>
    </source>
</evidence>
<evidence type="ECO:0000259" key="1">
    <source>
        <dbReference type="Pfam" id="PF08522"/>
    </source>
</evidence>
<feature type="domain" description="BT-3987-like N-terminal" evidence="1">
    <location>
        <begin position="31"/>
        <end position="157"/>
    </location>
</feature>
<evidence type="ECO:0000313" key="4">
    <source>
        <dbReference type="EMBL" id="MDU0258800.1"/>
    </source>
</evidence>
<comment type="caution">
    <text evidence="4">The sequence shown here is derived from an EMBL/GenBank/DDBJ whole genome shotgun (WGS) entry which is preliminary data.</text>
</comment>
<dbReference type="Proteomes" id="UP001055105">
    <property type="component" value="Unassembled WGS sequence"/>
</dbReference>
<dbReference type="RefSeq" id="WP_009598675.1">
    <property type="nucleotide sequence ID" value="NZ_AP025581.1"/>
</dbReference>
<dbReference type="InterPro" id="IPR013728">
    <property type="entry name" value="BT_3987-like_N"/>
</dbReference>
<reference evidence="4" key="3">
    <citation type="submission" date="2023-10" db="EMBL/GenBank/DDBJ databases">
        <title>Genome Sequence of the Bacteria from From Gut Wall in Crohn's Disease.</title>
        <authorList>
            <person name="Rodriguez-Palacios A."/>
        </authorList>
    </citation>
    <scope>NUCLEOTIDE SEQUENCE</scope>
    <source>
        <strain evidence="4">CavFT-hAR58</strain>
    </source>
</reference>
<reference evidence="2" key="2">
    <citation type="submission" date="2022-01" db="EMBL/GenBank/DDBJ databases">
        <title>Novel bile acid biosynthetic pathways are enriched in the microbiome of centenarians.</title>
        <authorList>
            <person name="Sato Y."/>
            <person name="Atarashi K."/>
            <person name="Plichta R.D."/>
            <person name="Arai Y."/>
            <person name="Sasajima S."/>
            <person name="Kearney M.S."/>
            <person name="Suda W."/>
            <person name="Takeshita K."/>
            <person name="Sasaki T."/>
            <person name="Okamoto S."/>
            <person name="Skelly N.A."/>
            <person name="Okamura Y."/>
            <person name="Vlamakis H."/>
            <person name="Li Y."/>
            <person name="Tanoue T."/>
            <person name="Takei H."/>
            <person name="Nittono H."/>
            <person name="Narushima S."/>
            <person name="Irie J."/>
            <person name="Itoh H."/>
            <person name="Moriya K."/>
            <person name="Sugiura Y."/>
            <person name="Suematsu M."/>
            <person name="Moritoki N."/>
            <person name="Shibata S."/>
            <person name="Littman R.D."/>
            <person name="Fischbach A.M."/>
            <person name="Uwamino Y."/>
            <person name="Inoue T."/>
            <person name="Honda A."/>
            <person name="Hattori M."/>
            <person name="Murai T."/>
            <person name="Xavier J.R."/>
            <person name="Hirose N."/>
            <person name="Honda K."/>
        </authorList>
    </citation>
    <scope>NUCLEOTIDE SEQUENCE</scope>
    <source>
        <strain evidence="2">CE91-St16</strain>
    </source>
</reference>
<dbReference type="EMBL" id="VVND01000012">
    <property type="protein sequence ID" value="KAA3159090.1"/>
    <property type="molecule type" value="Genomic_DNA"/>
</dbReference>
<dbReference type="GO" id="GO:0005975">
    <property type="term" value="P:carbohydrate metabolic process"/>
    <property type="evidence" value="ECO:0007669"/>
    <property type="project" value="UniProtKB-ARBA"/>
</dbReference>
<dbReference type="Proteomes" id="UP001181347">
    <property type="component" value="Unassembled WGS sequence"/>
</dbReference>
<dbReference type="Gene3D" id="2.60.120.200">
    <property type="match status" value="1"/>
</dbReference>
<proteinExistence type="predicted"/>